<protein>
    <submittedName>
        <fullName evidence="6">Thioredoxin reductase</fullName>
    </submittedName>
</protein>
<comment type="caution">
    <text evidence="6">The sequence shown here is derived from an EMBL/GenBank/DDBJ whole genome shotgun (WGS) entry which is preliminary data.</text>
</comment>
<feature type="domain" description="FAD/NAD(P)-binding" evidence="4">
    <location>
        <begin position="2"/>
        <end position="290"/>
    </location>
</feature>
<comment type="catalytic activity">
    <reaction evidence="3">
        <text>[thioredoxin]-dithiol + NADP(+) = [thioredoxin]-disulfide + NADPH + H(+)</text>
        <dbReference type="Rhea" id="RHEA:20345"/>
        <dbReference type="Rhea" id="RHEA-COMP:10698"/>
        <dbReference type="Rhea" id="RHEA-COMP:10700"/>
        <dbReference type="ChEBI" id="CHEBI:15378"/>
        <dbReference type="ChEBI" id="CHEBI:29950"/>
        <dbReference type="ChEBI" id="CHEBI:50058"/>
        <dbReference type="ChEBI" id="CHEBI:57783"/>
        <dbReference type="ChEBI" id="CHEBI:58349"/>
        <dbReference type="EC" id="1.8.1.9"/>
    </reaction>
</comment>
<dbReference type="GO" id="GO:0004791">
    <property type="term" value="F:thioredoxin-disulfide reductase (NADPH) activity"/>
    <property type="evidence" value="ECO:0007669"/>
    <property type="project" value="UniProtKB-EC"/>
</dbReference>
<dbReference type="Pfam" id="PF07992">
    <property type="entry name" value="Pyr_redox_2"/>
    <property type="match status" value="1"/>
</dbReference>
<reference evidence="8" key="2">
    <citation type="submission" date="2018-05" db="EMBL/GenBank/DDBJ databases">
        <title>Genome Sequencing of selected type strains of the family Eggerthellaceae.</title>
        <authorList>
            <person name="Danylec N."/>
            <person name="Stoll D.A."/>
            <person name="Doetsch A."/>
            <person name="Huch M."/>
        </authorList>
    </citation>
    <scope>NUCLEOTIDE SEQUENCE [LARGE SCALE GENOMIC DNA]</scope>
    <source>
        <strain evidence="8">DSM 16107</strain>
    </source>
</reference>
<evidence type="ECO:0000313" key="8">
    <source>
        <dbReference type="Proteomes" id="UP000270112"/>
    </source>
</evidence>
<evidence type="ECO:0000313" key="6">
    <source>
        <dbReference type="EMBL" id="RNM40229.1"/>
    </source>
</evidence>
<dbReference type="PRINTS" id="PR00469">
    <property type="entry name" value="PNDRDTASEII"/>
</dbReference>
<dbReference type="EMBL" id="QICC01000096">
    <property type="protein sequence ID" value="RNM40229.1"/>
    <property type="molecule type" value="Genomic_DNA"/>
</dbReference>
<evidence type="ECO:0000313" key="5">
    <source>
        <dbReference type="EMBL" id="RDB66882.1"/>
    </source>
</evidence>
<dbReference type="InterPro" id="IPR036188">
    <property type="entry name" value="FAD/NAD-bd_sf"/>
</dbReference>
<dbReference type="Gene3D" id="3.50.50.60">
    <property type="entry name" value="FAD/NAD(P)-binding domain"/>
    <property type="match status" value="2"/>
</dbReference>
<reference evidence="6" key="3">
    <citation type="journal article" date="2019" name="Microbiol. Resour. Announc.">
        <title>Draft Genome Sequences of Type Strains of Gordonibacter faecihominis, Paraeggerthella hongkongensis, Parvibacter caecicola,Slackia equolifaciens, Slackia faecicanis, and Slackia isoflavoniconvertens.</title>
        <authorList>
            <person name="Danylec N."/>
            <person name="Stoll D.A."/>
            <person name="Dotsch A."/>
            <person name="Huch M."/>
        </authorList>
    </citation>
    <scope>NUCLEOTIDE SEQUENCE</scope>
    <source>
        <strain evidence="6">DSM 16107</strain>
    </source>
</reference>
<dbReference type="AlphaFoldDB" id="A0A3N0IT93"/>
<evidence type="ECO:0000313" key="7">
    <source>
        <dbReference type="Proteomes" id="UP000253817"/>
    </source>
</evidence>
<dbReference type="PRINTS" id="PR00368">
    <property type="entry name" value="FADPNR"/>
</dbReference>
<dbReference type="RefSeq" id="WP_114547290.1">
    <property type="nucleotide sequence ID" value="NZ_PPTT01000027.1"/>
</dbReference>
<dbReference type="EMBL" id="PPTT01000027">
    <property type="protein sequence ID" value="RDB66882.1"/>
    <property type="molecule type" value="Genomic_DNA"/>
</dbReference>
<dbReference type="PANTHER" id="PTHR48105">
    <property type="entry name" value="THIOREDOXIN REDUCTASE 1-RELATED-RELATED"/>
    <property type="match status" value="1"/>
</dbReference>
<dbReference type="InterPro" id="IPR050097">
    <property type="entry name" value="Ferredoxin-NADP_redctase_2"/>
</dbReference>
<evidence type="ECO:0000259" key="4">
    <source>
        <dbReference type="Pfam" id="PF07992"/>
    </source>
</evidence>
<keyword evidence="1" id="KW-0285">Flavoprotein</keyword>
<dbReference type="Proteomes" id="UP000270112">
    <property type="component" value="Unassembled WGS sequence"/>
</dbReference>
<keyword evidence="7" id="KW-1185">Reference proteome</keyword>
<evidence type="ECO:0000256" key="3">
    <source>
        <dbReference type="ARBA" id="ARBA00048132"/>
    </source>
</evidence>
<proteinExistence type="predicted"/>
<organism evidence="6 8">
    <name type="scientific">Eggerthella sinensis</name>
    <dbReference type="NCBI Taxonomy" id="242230"/>
    <lineage>
        <taxon>Bacteria</taxon>
        <taxon>Bacillati</taxon>
        <taxon>Actinomycetota</taxon>
        <taxon>Coriobacteriia</taxon>
        <taxon>Eggerthellales</taxon>
        <taxon>Eggerthellaceae</taxon>
        <taxon>Eggerthella</taxon>
    </lineage>
</organism>
<dbReference type="Proteomes" id="UP000253817">
    <property type="component" value="Unassembled WGS sequence"/>
</dbReference>
<dbReference type="InterPro" id="IPR023753">
    <property type="entry name" value="FAD/NAD-binding_dom"/>
</dbReference>
<gene>
    <name evidence="5" type="ORF">C1876_13725</name>
    <name evidence="6" type="ORF">DMP09_15290</name>
</gene>
<reference evidence="5 7" key="1">
    <citation type="journal article" date="2018" name="Elife">
        <title>Discovery and characterization of a prevalent human gut bacterial enzyme sufficient for the inactivation of a family of plant toxins.</title>
        <authorList>
            <person name="Koppel N."/>
            <person name="Bisanz J.E."/>
            <person name="Pandelia M.E."/>
            <person name="Turnbaugh P.J."/>
            <person name="Balskus E.P."/>
        </authorList>
    </citation>
    <scope>NUCLEOTIDE SEQUENCE [LARGE SCALE GENOMIC DNA]</scope>
    <source>
        <strain evidence="5 7">DSM 16107</strain>
    </source>
</reference>
<accession>A0A3N0IT93</accession>
<sequence>MYDIIIVGAGPAGISAGIYAVSRGCRTLVLEQKAVGGIIGGVSTVTHYAGIIEGETGATFAQRMKDQALEAGVDIVFEQVTSASLSGAVKTIVTDQGTYEAANVILANGSTPRTLGIPGEAELAGKGCGLNAARDGEAYRGKNLYVIGGADGAVKEALHLAPLANRLTLVCVEDELACIDEFRCKVAHTPTIEVRPAARLGALRGTDQVEELDLVSLKDGSVETIVDPGCGVFIYAGATPNTALYADELALENGYIPVNERMETALPGVYAAGDIRVKQVRQVATAVSDGAIAAINAAAR</sequence>
<dbReference type="SUPFAM" id="SSF51905">
    <property type="entry name" value="FAD/NAD(P)-binding domain"/>
    <property type="match status" value="2"/>
</dbReference>
<evidence type="ECO:0000256" key="1">
    <source>
        <dbReference type="ARBA" id="ARBA00022630"/>
    </source>
</evidence>
<name>A0A3N0IT93_9ACTN</name>
<evidence type="ECO:0000256" key="2">
    <source>
        <dbReference type="ARBA" id="ARBA00023002"/>
    </source>
</evidence>
<dbReference type="OrthoDB" id="109585at2"/>
<keyword evidence="2" id="KW-0560">Oxidoreductase</keyword>